<protein>
    <submittedName>
        <fullName evidence="1">Uncharacterized protein</fullName>
    </submittedName>
</protein>
<dbReference type="EMBL" id="MK072460">
    <property type="protein sequence ID" value="AYV85581.1"/>
    <property type="molecule type" value="Genomic_DNA"/>
</dbReference>
<accession>A0A3G5AH03</accession>
<name>A0A3G5AH03_9VIRU</name>
<proteinExistence type="predicted"/>
<evidence type="ECO:0000313" key="1">
    <source>
        <dbReference type="EMBL" id="AYV85581.1"/>
    </source>
</evidence>
<gene>
    <name evidence="1" type="ORF">Satyrvirus24_5</name>
</gene>
<sequence length="42" mass="4863">MPKNQGIDGVVAISLDYSLMILKMSTLERWHFEIFNILIIIV</sequence>
<organism evidence="1">
    <name type="scientific">Satyrvirus sp</name>
    <dbReference type="NCBI Taxonomy" id="2487771"/>
    <lineage>
        <taxon>Viruses</taxon>
        <taxon>Varidnaviria</taxon>
        <taxon>Bamfordvirae</taxon>
        <taxon>Nucleocytoviricota</taxon>
        <taxon>Megaviricetes</taxon>
        <taxon>Imitervirales</taxon>
        <taxon>Mimiviridae</taxon>
        <taxon>Megamimivirinae</taxon>
    </lineage>
</organism>
<reference evidence="1" key="1">
    <citation type="submission" date="2018-10" db="EMBL/GenBank/DDBJ databases">
        <title>Hidden diversity of soil giant viruses.</title>
        <authorList>
            <person name="Schulz F."/>
            <person name="Alteio L."/>
            <person name="Goudeau D."/>
            <person name="Ryan E.M."/>
            <person name="Malmstrom R.R."/>
            <person name="Blanchard J."/>
            <person name="Woyke T."/>
        </authorList>
    </citation>
    <scope>NUCLEOTIDE SEQUENCE</scope>
    <source>
        <strain evidence="1">SAV1</strain>
    </source>
</reference>